<comment type="similarity">
    <text evidence="5">Belongs to the TatC family.</text>
</comment>
<dbReference type="GO" id="GO:0065002">
    <property type="term" value="P:intracellular protein transmembrane transport"/>
    <property type="evidence" value="ECO:0007669"/>
    <property type="project" value="TreeGrafter"/>
</dbReference>
<dbReference type="PRINTS" id="PR01840">
    <property type="entry name" value="TATCFAMILY"/>
</dbReference>
<comment type="function">
    <text evidence="5">Part of the twin-arginine translocation (Tat) system that transports large folded proteins containing a characteristic twin-arginine motif in their signal peptide across membranes.</text>
</comment>
<feature type="transmembrane region" description="Helical" evidence="5">
    <location>
        <begin position="211"/>
        <end position="230"/>
    </location>
</feature>
<gene>
    <name evidence="5 6" type="primary">tatC</name>
    <name evidence="6" type="ORF">H8689_08805</name>
</gene>
<dbReference type="InterPro" id="IPR019820">
    <property type="entry name" value="Sec-indep_translocase_CS"/>
</dbReference>
<dbReference type="RefSeq" id="WP_249324071.1">
    <property type="nucleotide sequence ID" value="NZ_JACRTK010000003.1"/>
</dbReference>
<dbReference type="GO" id="GO:0009977">
    <property type="term" value="F:proton motive force dependent protein transmembrane transporter activity"/>
    <property type="evidence" value="ECO:0007669"/>
    <property type="project" value="TreeGrafter"/>
</dbReference>
<organism evidence="6 7">
    <name type="scientific">Wansuia hejianensis</name>
    <dbReference type="NCBI Taxonomy" id="2763667"/>
    <lineage>
        <taxon>Bacteria</taxon>
        <taxon>Bacillati</taxon>
        <taxon>Bacillota</taxon>
        <taxon>Clostridia</taxon>
        <taxon>Lachnospirales</taxon>
        <taxon>Lachnospiraceae</taxon>
        <taxon>Wansuia</taxon>
    </lineage>
</organism>
<dbReference type="HAMAP" id="MF_00902">
    <property type="entry name" value="TatC"/>
    <property type="match status" value="1"/>
</dbReference>
<keyword evidence="5" id="KW-0653">Protein transport</keyword>
<feature type="transmembrane region" description="Helical" evidence="5">
    <location>
        <begin position="188"/>
        <end position="205"/>
    </location>
</feature>
<feature type="transmembrane region" description="Helical" evidence="5">
    <location>
        <begin position="23"/>
        <end position="41"/>
    </location>
</feature>
<dbReference type="Pfam" id="PF00902">
    <property type="entry name" value="TatC"/>
    <property type="match status" value="1"/>
</dbReference>
<feature type="transmembrane region" description="Helical" evidence="5">
    <location>
        <begin position="152"/>
        <end position="176"/>
    </location>
</feature>
<dbReference type="Proteomes" id="UP000601522">
    <property type="component" value="Unassembled WGS sequence"/>
</dbReference>
<feature type="transmembrane region" description="Helical" evidence="5">
    <location>
        <begin position="69"/>
        <end position="92"/>
    </location>
</feature>
<dbReference type="GO" id="GO:0033281">
    <property type="term" value="C:TAT protein transport complex"/>
    <property type="evidence" value="ECO:0007669"/>
    <property type="project" value="UniProtKB-UniRule"/>
</dbReference>
<feature type="transmembrane region" description="Helical" evidence="5">
    <location>
        <begin position="104"/>
        <end position="132"/>
    </location>
</feature>
<keyword evidence="5" id="KW-0813">Transport</keyword>
<keyword evidence="4 5" id="KW-0472">Membrane</keyword>
<evidence type="ECO:0000256" key="5">
    <source>
        <dbReference type="HAMAP-Rule" id="MF_00902"/>
    </source>
</evidence>
<accession>A0A926IMH6</accession>
<keyword evidence="3 5" id="KW-1133">Transmembrane helix</keyword>
<evidence type="ECO:0000256" key="3">
    <source>
        <dbReference type="ARBA" id="ARBA00022989"/>
    </source>
</evidence>
<evidence type="ECO:0000256" key="4">
    <source>
        <dbReference type="ARBA" id="ARBA00023136"/>
    </source>
</evidence>
<dbReference type="GO" id="GO:0043953">
    <property type="term" value="P:protein transport by the Tat complex"/>
    <property type="evidence" value="ECO:0007669"/>
    <property type="project" value="UniProtKB-UniRule"/>
</dbReference>
<keyword evidence="5" id="KW-0811">Translocation</keyword>
<evidence type="ECO:0000313" key="6">
    <source>
        <dbReference type="EMBL" id="MBC8591209.1"/>
    </source>
</evidence>
<sequence>MTKKKTNTDLTLVGHLAELRKRIIIIGLSIIIFSILGYYFAEPIAKDIVGRAPDMDFVFISPSELMLSYLKIAVVCGLVISSPIILSQIWMFTSPGLEDNQKRYILIALFLGSGFFVIGSIFAYLIVLPVIFKFFAGFQMPEIQATISFANYLSFIIRIVLAFGIVFELPILMYVLTRFGIFKVEFFIKYRKYMILIIFVVAAFLTPPDVVSQTLLAVPMLVLYEVGILLSKMGEKSRLK</sequence>
<dbReference type="PANTHER" id="PTHR30371:SF0">
    <property type="entry name" value="SEC-INDEPENDENT PROTEIN TRANSLOCASE PROTEIN TATC, CHLOROPLASTIC-RELATED"/>
    <property type="match status" value="1"/>
</dbReference>
<evidence type="ECO:0000256" key="1">
    <source>
        <dbReference type="ARBA" id="ARBA00004141"/>
    </source>
</evidence>
<dbReference type="PROSITE" id="PS01218">
    <property type="entry name" value="TATC"/>
    <property type="match status" value="1"/>
</dbReference>
<name>A0A926IMH6_9FIRM</name>
<comment type="subunit">
    <text evidence="5">Forms a complex with TatA.</text>
</comment>
<dbReference type="NCBIfam" id="TIGR00945">
    <property type="entry name" value="tatC"/>
    <property type="match status" value="1"/>
</dbReference>
<evidence type="ECO:0000313" key="7">
    <source>
        <dbReference type="Proteomes" id="UP000601522"/>
    </source>
</evidence>
<dbReference type="EMBL" id="JACRTK010000003">
    <property type="protein sequence ID" value="MBC8591209.1"/>
    <property type="molecule type" value="Genomic_DNA"/>
</dbReference>
<evidence type="ECO:0000256" key="2">
    <source>
        <dbReference type="ARBA" id="ARBA00022692"/>
    </source>
</evidence>
<comment type="subcellular location">
    <subcellularLocation>
        <location evidence="5">Cell membrane</location>
        <topology evidence="5">Multi-pass membrane protein</topology>
    </subcellularLocation>
    <subcellularLocation>
        <location evidence="1">Membrane</location>
        <topology evidence="1">Multi-pass membrane protein</topology>
    </subcellularLocation>
</comment>
<keyword evidence="7" id="KW-1185">Reference proteome</keyword>
<comment type="caution">
    <text evidence="6">The sequence shown here is derived from an EMBL/GenBank/DDBJ whole genome shotgun (WGS) entry which is preliminary data.</text>
</comment>
<proteinExistence type="inferred from homology"/>
<keyword evidence="5" id="KW-1003">Cell membrane</keyword>
<dbReference type="InterPro" id="IPR002033">
    <property type="entry name" value="TatC"/>
</dbReference>
<reference evidence="6 7" key="1">
    <citation type="submission" date="2020-08" db="EMBL/GenBank/DDBJ databases">
        <title>Genome public.</title>
        <authorList>
            <person name="Liu C."/>
            <person name="Sun Q."/>
        </authorList>
    </citation>
    <scope>NUCLEOTIDE SEQUENCE [LARGE SCALE GENOMIC DNA]</scope>
    <source>
        <strain evidence="6 7">NSJ-26</strain>
    </source>
</reference>
<keyword evidence="2 5" id="KW-0812">Transmembrane</keyword>
<protein>
    <recommendedName>
        <fullName evidence="5">Sec-independent protein translocase protein TatC</fullName>
    </recommendedName>
</protein>
<dbReference type="AlphaFoldDB" id="A0A926IMH6"/>
<dbReference type="PANTHER" id="PTHR30371">
    <property type="entry name" value="SEC-INDEPENDENT PROTEIN TRANSLOCASE PROTEIN TATC"/>
    <property type="match status" value="1"/>
</dbReference>